<name>A0ABW8Y4V2_9FLAO</name>
<reference evidence="1 2" key="1">
    <citation type="submission" date="2024-06" db="EMBL/GenBank/DDBJ databases">
        <authorList>
            <person name="Kaempfer P."/>
            <person name="Viver T."/>
        </authorList>
    </citation>
    <scope>NUCLEOTIDE SEQUENCE [LARGE SCALE GENOMIC DNA]</scope>
    <source>
        <strain evidence="1 2">ST-37</strain>
    </source>
</reference>
<sequence>MIAIEKTQLNISALITLCGTLKEINSNKIVEISDDGKKINIRDRKENEYEDFRIDLKFLDEIFAEVLNQTPRTLIFENDAEKYLKNCSFACDYYRPENHITDKFDHFKIFHNIHFKETNDSENDVKIYFCRMFRIDNELLRGFNDCHIENKELKLESNGAFNHIFKKLLIRHNNELTYKFITENIEYHEVNDALFSIKNLLSNKGYDVSHIPSRILFSMHQGGKLNYIFSLGSSEMIIEVENHSLNVEFKKNCS</sequence>
<gene>
    <name evidence="1" type="ORF">ABS765_14425</name>
</gene>
<evidence type="ECO:0000313" key="1">
    <source>
        <dbReference type="EMBL" id="MFL9835221.1"/>
    </source>
</evidence>
<proteinExistence type="predicted"/>
<protein>
    <submittedName>
        <fullName evidence="1">Uncharacterized protein</fullName>
    </submittedName>
</protein>
<organism evidence="1 2">
    <name type="scientific">Chryseobacterium terrae</name>
    <dbReference type="NCBI Taxonomy" id="3163299"/>
    <lineage>
        <taxon>Bacteria</taxon>
        <taxon>Pseudomonadati</taxon>
        <taxon>Bacteroidota</taxon>
        <taxon>Flavobacteriia</taxon>
        <taxon>Flavobacteriales</taxon>
        <taxon>Weeksellaceae</taxon>
        <taxon>Chryseobacterium group</taxon>
        <taxon>Chryseobacterium</taxon>
    </lineage>
</organism>
<dbReference type="EMBL" id="JBELPY010000011">
    <property type="protein sequence ID" value="MFL9835221.1"/>
    <property type="molecule type" value="Genomic_DNA"/>
</dbReference>
<accession>A0ABW8Y4V2</accession>
<dbReference type="RefSeq" id="WP_408091753.1">
    <property type="nucleotide sequence ID" value="NZ_JBELPY010000011.1"/>
</dbReference>
<comment type="caution">
    <text evidence="1">The sequence shown here is derived from an EMBL/GenBank/DDBJ whole genome shotgun (WGS) entry which is preliminary data.</text>
</comment>
<keyword evidence="2" id="KW-1185">Reference proteome</keyword>
<dbReference type="Proteomes" id="UP001629058">
    <property type="component" value="Unassembled WGS sequence"/>
</dbReference>
<evidence type="ECO:0000313" key="2">
    <source>
        <dbReference type="Proteomes" id="UP001629058"/>
    </source>
</evidence>